<evidence type="ECO:0008006" key="3">
    <source>
        <dbReference type="Google" id="ProtNLM"/>
    </source>
</evidence>
<organism evidence="1 2">
    <name type="scientific">Actinomadura barringtoniae</name>
    <dbReference type="NCBI Taxonomy" id="1427535"/>
    <lineage>
        <taxon>Bacteria</taxon>
        <taxon>Bacillati</taxon>
        <taxon>Actinomycetota</taxon>
        <taxon>Actinomycetes</taxon>
        <taxon>Streptosporangiales</taxon>
        <taxon>Thermomonosporaceae</taxon>
        <taxon>Actinomadura</taxon>
    </lineage>
</organism>
<dbReference type="AlphaFoldDB" id="A0A939P6Y4"/>
<gene>
    <name evidence="1" type="ORF">J4573_06540</name>
</gene>
<accession>A0A939P6Y4</accession>
<name>A0A939P6Y4_9ACTN</name>
<keyword evidence="2" id="KW-1185">Reference proteome</keyword>
<sequence>MTGGRRLAAVLPAGPDDDAPDTVASVLCYSEDPALIVVIDDTRGRVPEMRRLRELGPPVVVLPAPSTPPGTYGGLWAKLAAGLRHALENAEFDLLLRLDADALMLGPGLEAAAAKRFTDDPALGLLGSYRYGPDGGSRDWTQAGRALHSEAGLRGLRRPALRRRMRDLLEQARANGYVTGEHVLGGACVYSHEALRAIYDRGWLDLPELVGTKTGEDHIYALLTVAAGYHLADFGGPDDPLALRWRGLPSSPEQLVDEGRLVTHSVRFWQDTGEREIRDFFAARRHLAPRRAPRSAPEPS</sequence>
<reference evidence="1" key="1">
    <citation type="submission" date="2021-03" db="EMBL/GenBank/DDBJ databases">
        <authorList>
            <person name="Kanchanasin P."/>
            <person name="Saeng-In P."/>
            <person name="Phongsopitanun W."/>
            <person name="Yuki M."/>
            <person name="Kudo T."/>
            <person name="Ohkuma M."/>
            <person name="Tanasupawat S."/>
        </authorList>
    </citation>
    <scope>NUCLEOTIDE SEQUENCE</scope>
    <source>
        <strain evidence="1">GKU 128</strain>
    </source>
</reference>
<comment type="caution">
    <text evidence="1">The sequence shown here is derived from an EMBL/GenBank/DDBJ whole genome shotgun (WGS) entry which is preliminary data.</text>
</comment>
<evidence type="ECO:0000313" key="2">
    <source>
        <dbReference type="Proteomes" id="UP000669179"/>
    </source>
</evidence>
<dbReference type="Proteomes" id="UP000669179">
    <property type="component" value="Unassembled WGS sequence"/>
</dbReference>
<evidence type="ECO:0000313" key="1">
    <source>
        <dbReference type="EMBL" id="MBO2446741.1"/>
    </source>
</evidence>
<protein>
    <recommendedName>
        <fullName evidence="3">Glycosyltransferase family 2 protein</fullName>
    </recommendedName>
</protein>
<dbReference type="InterPro" id="IPR029044">
    <property type="entry name" value="Nucleotide-diphossugar_trans"/>
</dbReference>
<dbReference type="RefSeq" id="WP_208254321.1">
    <property type="nucleotide sequence ID" value="NZ_JAGEOJ010000002.1"/>
</dbReference>
<proteinExistence type="predicted"/>
<dbReference type="Gene3D" id="3.90.550.10">
    <property type="entry name" value="Spore Coat Polysaccharide Biosynthesis Protein SpsA, Chain A"/>
    <property type="match status" value="1"/>
</dbReference>
<dbReference type="EMBL" id="JAGEOJ010000002">
    <property type="protein sequence ID" value="MBO2446741.1"/>
    <property type="molecule type" value="Genomic_DNA"/>
</dbReference>
<dbReference type="SUPFAM" id="SSF53448">
    <property type="entry name" value="Nucleotide-diphospho-sugar transferases"/>
    <property type="match status" value="1"/>
</dbReference>